<dbReference type="InterPro" id="IPR003848">
    <property type="entry name" value="DUF218"/>
</dbReference>
<proteinExistence type="predicted"/>
<accession>A0A2N1PL54</accession>
<comment type="caution">
    <text evidence="2">The sequence shown here is derived from an EMBL/GenBank/DDBJ whole genome shotgun (WGS) entry which is preliminary data.</text>
</comment>
<sequence length="224" mass="24217">MIPVSIVLSLLWTGIRSGGRVLSLSDFSNLNASGNSVEVIRVDCIIVPGARVYGKGVLSDTLRDRVEGSLQLYRAGVAGKILVSGDHGTRNYDEVNAMRDYLLAEGIDGDDIFTDHAGFDTFDTMARASRVFGVRSAVISTQAYHLPRAVTLARSSGIDAYGAIADRHVYMDAQWMKIREILARVKALGVVMLGMGPRFLGSEIPITGSGKASWDRPENGKGKR</sequence>
<dbReference type="GO" id="GO:0005886">
    <property type="term" value="C:plasma membrane"/>
    <property type="evidence" value="ECO:0007669"/>
    <property type="project" value="TreeGrafter"/>
</dbReference>
<dbReference type="EMBL" id="PGXC01000026">
    <property type="protein sequence ID" value="PKK89077.1"/>
    <property type="molecule type" value="Genomic_DNA"/>
</dbReference>
<protein>
    <recommendedName>
        <fullName evidence="1">DUF218 domain-containing protein</fullName>
    </recommendedName>
</protein>
<evidence type="ECO:0000313" key="3">
    <source>
        <dbReference type="Proteomes" id="UP000233256"/>
    </source>
</evidence>
<gene>
    <name evidence="2" type="ORF">CVV64_15980</name>
</gene>
<dbReference type="PANTHER" id="PTHR30336:SF6">
    <property type="entry name" value="INTEGRAL MEMBRANE PROTEIN"/>
    <property type="match status" value="1"/>
</dbReference>
<organism evidence="2 3">
    <name type="scientific">Candidatus Wallbacteria bacterium HGW-Wallbacteria-1</name>
    <dbReference type="NCBI Taxonomy" id="2013854"/>
    <lineage>
        <taxon>Bacteria</taxon>
        <taxon>Candidatus Walliibacteriota</taxon>
    </lineage>
</organism>
<dbReference type="CDD" id="cd06259">
    <property type="entry name" value="YdcF-like"/>
    <property type="match status" value="1"/>
</dbReference>
<dbReference type="AlphaFoldDB" id="A0A2N1PL54"/>
<feature type="domain" description="DUF218" evidence="1">
    <location>
        <begin position="43"/>
        <end position="180"/>
    </location>
</feature>
<dbReference type="Pfam" id="PF02698">
    <property type="entry name" value="DUF218"/>
    <property type="match status" value="1"/>
</dbReference>
<evidence type="ECO:0000259" key="1">
    <source>
        <dbReference type="Pfam" id="PF02698"/>
    </source>
</evidence>
<dbReference type="Proteomes" id="UP000233256">
    <property type="component" value="Unassembled WGS sequence"/>
</dbReference>
<evidence type="ECO:0000313" key="2">
    <source>
        <dbReference type="EMBL" id="PKK89077.1"/>
    </source>
</evidence>
<name>A0A2N1PL54_9BACT</name>
<reference evidence="2 3" key="1">
    <citation type="journal article" date="2017" name="ISME J.">
        <title>Potential for microbial H2 and metal transformations associated with novel bacteria and archaea in deep terrestrial subsurface sediments.</title>
        <authorList>
            <person name="Hernsdorf A.W."/>
            <person name="Amano Y."/>
            <person name="Miyakawa K."/>
            <person name="Ise K."/>
            <person name="Suzuki Y."/>
            <person name="Anantharaman K."/>
            <person name="Probst A."/>
            <person name="Burstein D."/>
            <person name="Thomas B.C."/>
            <person name="Banfield J.F."/>
        </authorList>
    </citation>
    <scope>NUCLEOTIDE SEQUENCE [LARGE SCALE GENOMIC DNA]</scope>
    <source>
        <strain evidence="2">HGW-Wallbacteria-1</strain>
    </source>
</reference>
<dbReference type="PANTHER" id="PTHR30336">
    <property type="entry name" value="INNER MEMBRANE PROTEIN, PROBABLE PERMEASE"/>
    <property type="match status" value="1"/>
</dbReference>
<dbReference type="InterPro" id="IPR051599">
    <property type="entry name" value="Cell_Envelope_Assoc"/>
</dbReference>